<dbReference type="STRING" id="1077936.SAMN05421545_0052"/>
<feature type="transmembrane region" description="Helical" evidence="1">
    <location>
        <begin position="21"/>
        <end position="39"/>
    </location>
</feature>
<keyword evidence="3" id="KW-1185">Reference proteome</keyword>
<dbReference type="Proteomes" id="UP000185924">
    <property type="component" value="Unassembled WGS sequence"/>
</dbReference>
<keyword evidence="1" id="KW-0472">Membrane</keyword>
<proteinExistence type="predicted"/>
<dbReference type="EMBL" id="FTNM01000001">
    <property type="protein sequence ID" value="SIQ46696.1"/>
    <property type="molecule type" value="Genomic_DNA"/>
</dbReference>
<protein>
    <submittedName>
        <fullName evidence="2">PepSY-associated TM region</fullName>
    </submittedName>
</protein>
<organism evidence="2 3">
    <name type="scientific">Pontibacter lucknowensis</name>
    <dbReference type="NCBI Taxonomy" id="1077936"/>
    <lineage>
        <taxon>Bacteria</taxon>
        <taxon>Pseudomonadati</taxon>
        <taxon>Bacteroidota</taxon>
        <taxon>Cytophagia</taxon>
        <taxon>Cytophagales</taxon>
        <taxon>Hymenobacteraceae</taxon>
        <taxon>Pontibacter</taxon>
    </lineage>
</organism>
<gene>
    <name evidence="2" type="ORF">SAMN05421545_0052</name>
</gene>
<sequence length="271" mass="30476">MRAMKRKTHLRVRKTHRYLGLITGIQFVMWTIGGIYFSFSDMDEIHGDHQRKPGGMAFESNMELVSPAEVMTQLPGPATVTSLRLIDILGTPHYQIQIADGHHSGGAGHDHGQMPAQTILALAETGELRPALNEQEAIELARHSFIDSTAVASVEYLTKENINGHHEYRGSALPAWAITMEHPTKTTVYVAAEQGVVTKFRNDKWRVFDFLWMMHTMDYQGRDNFGNILLRVFSIAGIVTILSGFALYFVSSGSRRKNTARPQDRRRPVIS</sequence>
<reference evidence="3" key="1">
    <citation type="submission" date="2017-01" db="EMBL/GenBank/DDBJ databases">
        <authorList>
            <person name="Varghese N."/>
            <person name="Submissions S."/>
        </authorList>
    </citation>
    <scope>NUCLEOTIDE SEQUENCE [LARGE SCALE GENOMIC DNA]</scope>
    <source>
        <strain evidence="3">DM9</strain>
    </source>
</reference>
<keyword evidence="1" id="KW-0812">Transmembrane</keyword>
<dbReference type="AlphaFoldDB" id="A0A1N6T0S0"/>
<name>A0A1N6T0S0_9BACT</name>
<feature type="transmembrane region" description="Helical" evidence="1">
    <location>
        <begin position="228"/>
        <end position="250"/>
    </location>
</feature>
<evidence type="ECO:0000313" key="3">
    <source>
        <dbReference type="Proteomes" id="UP000185924"/>
    </source>
</evidence>
<accession>A0A1N6T0S0</accession>
<keyword evidence="1" id="KW-1133">Transmembrane helix</keyword>
<dbReference type="OrthoDB" id="9806195at2"/>
<evidence type="ECO:0000256" key="1">
    <source>
        <dbReference type="SAM" id="Phobius"/>
    </source>
</evidence>
<evidence type="ECO:0000313" key="2">
    <source>
        <dbReference type="EMBL" id="SIQ46696.1"/>
    </source>
</evidence>